<dbReference type="RefSeq" id="WP_369161183.1">
    <property type="nucleotide sequence ID" value="NZ_CP163429.1"/>
</dbReference>
<feature type="domain" description="CN hydrolase" evidence="2">
    <location>
        <begin position="1"/>
        <end position="110"/>
    </location>
</feature>
<dbReference type="PANTHER" id="PTHR23088:SF27">
    <property type="entry name" value="DEAMINATED GLUTATHIONE AMIDASE"/>
    <property type="match status" value="1"/>
</dbReference>
<dbReference type="AlphaFoldDB" id="A0AB39LYL2"/>
<sequence length="144" mass="15305">MRVSMIQLAVEVSESADERRRRAAGAVRSRAGDDLVVLPELWTAGARAYDRWDQDAEPLDGPTAEAMSAAARHAGTWLHAGSTSTVADPWGEVLAEAGRDEQAVTADVDMAEVLRIRSALPVLRDRVLGVAPGSRTLTGATGSR</sequence>
<dbReference type="PANTHER" id="PTHR23088">
    <property type="entry name" value="NITRILASE-RELATED"/>
    <property type="match status" value="1"/>
</dbReference>
<dbReference type="PROSITE" id="PS50263">
    <property type="entry name" value="CN_HYDROLASE"/>
    <property type="match status" value="1"/>
</dbReference>
<dbReference type="GO" id="GO:0016787">
    <property type="term" value="F:hydrolase activity"/>
    <property type="evidence" value="ECO:0007669"/>
    <property type="project" value="UniProtKB-KW"/>
</dbReference>
<dbReference type="Pfam" id="PF00795">
    <property type="entry name" value="CN_hydrolase"/>
    <property type="match status" value="1"/>
</dbReference>
<keyword evidence="3" id="KW-0378">Hydrolase</keyword>
<evidence type="ECO:0000313" key="3">
    <source>
        <dbReference type="EMBL" id="XDP97873.1"/>
    </source>
</evidence>
<gene>
    <name evidence="3" type="ORF">AB5J57_32005</name>
</gene>
<dbReference type="InterPro" id="IPR003010">
    <property type="entry name" value="C-N_Hydrolase"/>
</dbReference>
<organism evidence="3">
    <name type="scientific">Streptomyces sp. R02</name>
    <dbReference type="NCBI Taxonomy" id="3238623"/>
    <lineage>
        <taxon>Bacteria</taxon>
        <taxon>Bacillati</taxon>
        <taxon>Actinomycetota</taxon>
        <taxon>Actinomycetes</taxon>
        <taxon>Kitasatosporales</taxon>
        <taxon>Streptomycetaceae</taxon>
        <taxon>Streptomyces</taxon>
    </lineage>
</organism>
<evidence type="ECO:0000259" key="2">
    <source>
        <dbReference type="PROSITE" id="PS50263"/>
    </source>
</evidence>
<accession>A0AB39LYL2</accession>
<protein>
    <submittedName>
        <fullName evidence="3">Nitrilase-related carbon-nitrogen hydrolase</fullName>
    </submittedName>
</protein>
<proteinExistence type="inferred from homology"/>
<name>A0AB39LYL2_9ACTN</name>
<evidence type="ECO:0000256" key="1">
    <source>
        <dbReference type="ARBA" id="ARBA00010613"/>
    </source>
</evidence>
<comment type="similarity">
    <text evidence="1">Belongs to the carbon-nitrogen hydrolase superfamily. NIT1/NIT2 family.</text>
</comment>
<dbReference type="EMBL" id="CP163429">
    <property type="protein sequence ID" value="XDP97873.1"/>
    <property type="molecule type" value="Genomic_DNA"/>
</dbReference>
<reference evidence="3" key="1">
    <citation type="submission" date="2024-07" db="EMBL/GenBank/DDBJ databases">
        <authorList>
            <person name="Yu S.T."/>
        </authorList>
    </citation>
    <scope>NUCLEOTIDE SEQUENCE</scope>
    <source>
        <strain evidence="3">R02</strain>
    </source>
</reference>
<dbReference type="InterPro" id="IPR036526">
    <property type="entry name" value="C-N_Hydrolase_sf"/>
</dbReference>
<dbReference type="SUPFAM" id="SSF56317">
    <property type="entry name" value="Carbon-nitrogen hydrolase"/>
    <property type="match status" value="2"/>
</dbReference>
<dbReference type="Gene3D" id="3.60.110.10">
    <property type="entry name" value="Carbon-nitrogen hydrolase"/>
    <property type="match status" value="2"/>
</dbReference>